<evidence type="ECO:0000256" key="2">
    <source>
        <dbReference type="ARBA" id="ARBA00022630"/>
    </source>
</evidence>
<keyword evidence="2" id="KW-0285">Flavoprotein</keyword>
<dbReference type="InterPro" id="IPR016169">
    <property type="entry name" value="FAD-bd_PCMH_sub2"/>
</dbReference>
<accession>A0AAN7T4M1</accession>
<evidence type="ECO:0000256" key="3">
    <source>
        <dbReference type="ARBA" id="ARBA00022827"/>
    </source>
</evidence>
<dbReference type="GO" id="GO:0071949">
    <property type="term" value="F:FAD binding"/>
    <property type="evidence" value="ECO:0007669"/>
    <property type="project" value="InterPro"/>
</dbReference>
<dbReference type="InterPro" id="IPR050416">
    <property type="entry name" value="FAD-linked_Oxidoreductase"/>
</dbReference>
<comment type="similarity">
    <text evidence="1">Belongs to the oxygen-dependent FAD-linked oxidoreductase family.</text>
</comment>
<gene>
    <name evidence="7" type="ORF">LTR05_002429</name>
</gene>
<dbReference type="InterPro" id="IPR006094">
    <property type="entry name" value="Oxid_FAD_bind_N"/>
</dbReference>
<dbReference type="GO" id="GO:0016491">
    <property type="term" value="F:oxidoreductase activity"/>
    <property type="evidence" value="ECO:0007669"/>
    <property type="project" value="UniProtKB-KW"/>
</dbReference>
<evidence type="ECO:0000256" key="1">
    <source>
        <dbReference type="ARBA" id="ARBA00005466"/>
    </source>
</evidence>
<name>A0AAN7T4M1_9EURO</name>
<dbReference type="InterPro" id="IPR016166">
    <property type="entry name" value="FAD-bd_PCMH"/>
</dbReference>
<keyword evidence="3" id="KW-0274">FAD</keyword>
<sequence length="508" mass="56187">MRSSVRWLATTLLIITGCAENAQEDIRPDLSKFSICSVLSSSLPDSVYFPDDQVYQSQTDSYWATNQGELAAACRVTPRSREDVQKAMWVLSRSSKSSTFAVKSGGHSAVANTSNVESGVVIDLELLNHINVDTEIGIVDIGPGARWADVYRHVDMLPGIYGVAGGRAGSVGVGGYFVGGGLSVFTGTHGWACDNAVAFEIVLGNGSIVQASHRSHQDLFRVIKGGGSNFGIVTRVKTRLIPLERQIDVTQISYDWTQLPTVLEALSRYTAEADTEPETTVSVSIGGLMNGGAMLVTVVLTSLYDTYLSESLRPFFKIRHVFIQRQRRSQLDIARLYDSSEPKGFREHRTTTTVENDAFLLLMMARNFSDTVAPAMAKLKETGSQGGLLLQPLTLSHLRHSKDNMIGLHKAKEPLILISTVIRHSQPETDEKVEDLLLDHMRQANELALRRGSAHAWRYLNYAGIDTDPFEYHKGDDRLWSFVLATKEKYDPSNVFGEQIRDPFRINS</sequence>
<keyword evidence="4" id="KW-0560">Oxidoreductase</keyword>
<organism evidence="7 8">
    <name type="scientific">Lithohypha guttulata</name>
    <dbReference type="NCBI Taxonomy" id="1690604"/>
    <lineage>
        <taxon>Eukaryota</taxon>
        <taxon>Fungi</taxon>
        <taxon>Dikarya</taxon>
        <taxon>Ascomycota</taxon>
        <taxon>Pezizomycotina</taxon>
        <taxon>Eurotiomycetes</taxon>
        <taxon>Chaetothyriomycetidae</taxon>
        <taxon>Chaetothyriales</taxon>
        <taxon>Trichomeriaceae</taxon>
        <taxon>Lithohypha</taxon>
    </lineage>
</organism>
<evidence type="ECO:0000256" key="5">
    <source>
        <dbReference type="SAM" id="SignalP"/>
    </source>
</evidence>
<dbReference type="PROSITE" id="PS51387">
    <property type="entry name" value="FAD_PCMH"/>
    <property type="match status" value="1"/>
</dbReference>
<dbReference type="SUPFAM" id="SSF56176">
    <property type="entry name" value="FAD-binding/transporter-associated domain-like"/>
    <property type="match status" value="1"/>
</dbReference>
<feature type="chain" id="PRO_5043050439" description="FAD-binding PCMH-type domain-containing protein" evidence="5">
    <location>
        <begin position="20"/>
        <end position="508"/>
    </location>
</feature>
<feature type="signal peptide" evidence="5">
    <location>
        <begin position="1"/>
        <end position="19"/>
    </location>
</feature>
<comment type="caution">
    <text evidence="7">The sequence shown here is derived from an EMBL/GenBank/DDBJ whole genome shotgun (WGS) entry which is preliminary data.</text>
</comment>
<feature type="domain" description="FAD-binding PCMH-type" evidence="6">
    <location>
        <begin position="68"/>
        <end position="243"/>
    </location>
</feature>
<evidence type="ECO:0000256" key="4">
    <source>
        <dbReference type="ARBA" id="ARBA00023002"/>
    </source>
</evidence>
<dbReference type="EMBL" id="JAVRRJ010000002">
    <property type="protein sequence ID" value="KAK5088212.1"/>
    <property type="molecule type" value="Genomic_DNA"/>
</dbReference>
<protein>
    <recommendedName>
        <fullName evidence="6">FAD-binding PCMH-type domain-containing protein</fullName>
    </recommendedName>
</protein>
<keyword evidence="5" id="KW-0732">Signal</keyword>
<dbReference type="Gene3D" id="3.30.465.10">
    <property type="match status" value="1"/>
</dbReference>
<proteinExistence type="inferred from homology"/>
<dbReference type="Proteomes" id="UP001309876">
    <property type="component" value="Unassembled WGS sequence"/>
</dbReference>
<dbReference type="PANTHER" id="PTHR42973:SF13">
    <property type="entry name" value="FAD-BINDING PCMH-TYPE DOMAIN-CONTAINING PROTEIN"/>
    <property type="match status" value="1"/>
</dbReference>
<dbReference type="InterPro" id="IPR036318">
    <property type="entry name" value="FAD-bd_PCMH-like_sf"/>
</dbReference>
<dbReference type="Pfam" id="PF01565">
    <property type="entry name" value="FAD_binding_4"/>
    <property type="match status" value="1"/>
</dbReference>
<reference evidence="7 8" key="1">
    <citation type="submission" date="2023-08" db="EMBL/GenBank/DDBJ databases">
        <title>Black Yeasts Isolated from many extreme environments.</title>
        <authorList>
            <person name="Coleine C."/>
            <person name="Stajich J.E."/>
            <person name="Selbmann L."/>
        </authorList>
    </citation>
    <scope>NUCLEOTIDE SEQUENCE [LARGE SCALE GENOMIC DNA]</scope>
    <source>
        <strain evidence="7 8">CCFEE 5910</strain>
    </source>
</reference>
<dbReference type="PANTHER" id="PTHR42973">
    <property type="entry name" value="BINDING OXIDOREDUCTASE, PUTATIVE (AFU_ORTHOLOGUE AFUA_1G17690)-RELATED"/>
    <property type="match status" value="1"/>
</dbReference>
<dbReference type="AlphaFoldDB" id="A0AAN7T4M1"/>
<evidence type="ECO:0000313" key="7">
    <source>
        <dbReference type="EMBL" id="KAK5088212.1"/>
    </source>
</evidence>
<evidence type="ECO:0000313" key="8">
    <source>
        <dbReference type="Proteomes" id="UP001309876"/>
    </source>
</evidence>
<keyword evidence="8" id="KW-1185">Reference proteome</keyword>
<dbReference type="PROSITE" id="PS51257">
    <property type="entry name" value="PROKAR_LIPOPROTEIN"/>
    <property type="match status" value="1"/>
</dbReference>
<evidence type="ECO:0000259" key="6">
    <source>
        <dbReference type="PROSITE" id="PS51387"/>
    </source>
</evidence>